<organism evidence="1 2">
    <name type="scientific">Panagrolaimus sp. JU765</name>
    <dbReference type="NCBI Taxonomy" id="591449"/>
    <lineage>
        <taxon>Eukaryota</taxon>
        <taxon>Metazoa</taxon>
        <taxon>Ecdysozoa</taxon>
        <taxon>Nematoda</taxon>
        <taxon>Chromadorea</taxon>
        <taxon>Rhabditida</taxon>
        <taxon>Tylenchina</taxon>
        <taxon>Panagrolaimomorpha</taxon>
        <taxon>Panagrolaimoidea</taxon>
        <taxon>Panagrolaimidae</taxon>
        <taxon>Panagrolaimus</taxon>
    </lineage>
</organism>
<accession>A0AC34QJ83</accession>
<proteinExistence type="predicted"/>
<evidence type="ECO:0000313" key="1">
    <source>
        <dbReference type="Proteomes" id="UP000887576"/>
    </source>
</evidence>
<evidence type="ECO:0000313" key="2">
    <source>
        <dbReference type="WBParaSite" id="JU765_v2.g16820.t1"/>
    </source>
</evidence>
<name>A0AC34QJ83_9BILA</name>
<dbReference type="Proteomes" id="UP000887576">
    <property type="component" value="Unplaced"/>
</dbReference>
<sequence length="245" mass="27818">MLSSCRSTLSTSENDLAQIVVVSNDSTSSSSVSSILLPELSQPGDTARWTIEYLKPKDLNAVQRICRDSFPLDYPESWFQEVVAGRFIAFGVFHGEILTSLLVAEIKRISECDQEDRDLVRDPDTLVCYILSLAVSSEYRRRGIASFLLDHLMKFHVNSPPFPKIVFLHVLHSNLGAINFYKKSGFQHHTTLQNYYLIGEVYEAGCTFVLNTNRSTSSGSIKEMFNFICAFLCKPFRSFFRPKIF</sequence>
<protein>
    <submittedName>
        <fullName evidence="2">N-alpha-acetyltransferase 60</fullName>
    </submittedName>
</protein>
<dbReference type="WBParaSite" id="JU765_v2.g16820.t1">
    <property type="protein sequence ID" value="JU765_v2.g16820.t1"/>
    <property type="gene ID" value="JU765_v2.g16820"/>
</dbReference>
<reference evidence="2" key="1">
    <citation type="submission" date="2022-11" db="UniProtKB">
        <authorList>
            <consortium name="WormBaseParasite"/>
        </authorList>
    </citation>
    <scope>IDENTIFICATION</scope>
</reference>